<comment type="catalytic activity">
    <reaction evidence="10">
        <text>O-phospho-L-homoserine + H2O = L-threonine + phosphate</text>
        <dbReference type="Rhea" id="RHEA:10840"/>
        <dbReference type="ChEBI" id="CHEBI:15377"/>
        <dbReference type="ChEBI" id="CHEBI:43474"/>
        <dbReference type="ChEBI" id="CHEBI:57590"/>
        <dbReference type="ChEBI" id="CHEBI:57926"/>
        <dbReference type="EC" id="4.2.3.1"/>
    </reaction>
</comment>
<dbReference type="GO" id="GO:0004795">
    <property type="term" value="F:threonine synthase activity"/>
    <property type="evidence" value="ECO:0007669"/>
    <property type="project" value="UniProtKB-UniRule"/>
</dbReference>
<keyword evidence="9 15" id="KW-0456">Lyase</keyword>
<feature type="domain" description="Tryptophan synthase beta chain-like PALP" evidence="13">
    <location>
        <begin position="88"/>
        <end position="346"/>
    </location>
</feature>
<evidence type="ECO:0000256" key="5">
    <source>
        <dbReference type="ARBA" id="ARBA00018679"/>
    </source>
</evidence>
<dbReference type="Proteomes" id="UP000464954">
    <property type="component" value="Chromosome"/>
</dbReference>
<dbReference type="Gene3D" id="3.90.1380.10">
    <property type="entry name" value="Threonine synthase, N-terminal domain"/>
    <property type="match status" value="1"/>
</dbReference>
<dbReference type="EC" id="4.2.3.1" evidence="4 11"/>
<evidence type="ECO:0000256" key="11">
    <source>
        <dbReference type="NCBIfam" id="TIGR00260"/>
    </source>
</evidence>
<dbReference type="GO" id="GO:0009088">
    <property type="term" value="P:threonine biosynthetic process"/>
    <property type="evidence" value="ECO:0007669"/>
    <property type="project" value="UniProtKB-UniRule"/>
</dbReference>
<evidence type="ECO:0000313" key="16">
    <source>
        <dbReference type="Proteomes" id="UP000464954"/>
    </source>
</evidence>
<dbReference type="PANTHER" id="PTHR42690:SF1">
    <property type="entry name" value="THREONINE SYNTHASE-LIKE 2"/>
    <property type="match status" value="1"/>
</dbReference>
<organism evidence="15 16">
    <name type="scientific">Tichowtungia aerotolerans</name>
    <dbReference type="NCBI Taxonomy" id="2697043"/>
    <lineage>
        <taxon>Bacteria</taxon>
        <taxon>Pseudomonadati</taxon>
        <taxon>Kiritimatiellota</taxon>
        <taxon>Tichowtungiia</taxon>
        <taxon>Tichowtungiales</taxon>
        <taxon>Tichowtungiaceae</taxon>
        <taxon>Tichowtungia</taxon>
    </lineage>
</organism>
<dbReference type="FunFam" id="3.90.1380.10:FF:000003">
    <property type="entry name" value="THR4p Threonine synthase"/>
    <property type="match status" value="1"/>
</dbReference>
<keyword evidence="8 12" id="KW-0663">Pyridoxal phosphate</keyword>
<dbReference type="EMBL" id="CP047593">
    <property type="protein sequence ID" value="QHI68222.1"/>
    <property type="molecule type" value="Genomic_DNA"/>
</dbReference>
<evidence type="ECO:0000256" key="12">
    <source>
        <dbReference type="PIRSR" id="PIRSR604450-51"/>
    </source>
</evidence>
<evidence type="ECO:0000256" key="7">
    <source>
        <dbReference type="ARBA" id="ARBA00022697"/>
    </source>
</evidence>
<keyword evidence="6" id="KW-0028">Amino-acid biosynthesis</keyword>
<dbReference type="InterPro" id="IPR004450">
    <property type="entry name" value="Thr_synthase-like"/>
</dbReference>
<evidence type="ECO:0000256" key="4">
    <source>
        <dbReference type="ARBA" id="ARBA00013028"/>
    </source>
</evidence>
<sequence length="455" mass="49855">MKYISTRGKMEPIGFLDAVMTGLAPDGGLLLPEELPDIASRLETWSKLSYQDLAFEIMSLFATDIPADDLKILIEKSYSTFRSPEVAPVVPVGELFILELWHGPTLAFKDVALQFLGNLFEYILQKRGGELNILGATSGDTGSAAIYGVRGKENINIFIMHPKGRTSPVQERQMTSVLDDNVFNLAVEGTFDDCQHLMKTIFADVDFKTGHSLGSVNSVNWARVLAQTVYYFYAFFRVQERTGAAEVRFSVPTGNFGDILAGYLAVQMGLPAGKLILATNENNILSRFFNTGEYSVGKVVPTLSPSMDIQVASNFERYLYYRTGKNSEKLAEMMSCFSQTGAVTVEGADELFAAGEGNTEQTLSVIRRYSEEYGYTLDPHTAVGVAVAERFQTSENIPTVCLATAHPAKFTDAIEQATGTAAHHPVLDALADAETRCDTIANDEAAVRDYLVSKI</sequence>
<dbReference type="UniPathway" id="UPA00050">
    <property type="reaction ID" value="UER00065"/>
</dbReference>
<dbReference type="InterPro" id="IPR036052">
    <property type="entry name" value="TrpB-like_PALP_sf"/>
</dbReference>
<feature type="modified residue" description="N6-(pyridoxal phosphate)lysine" evidence="12">
    <location>
        <position position="109"/>
    </location>
</feature>
<reference evidence="15 16" key="1">
    <citation type="submission" date="2020-01" db="EMBL/GenBank/DDBJ databases">
        <title>Ponticoccus aerotolerans gen. nov., sp. nov., an anaerobic bacterium and proposal of Ponticoccusceae fam. nov., Ponticoccusles ord. nov. and Ponticoccuse classis nov. in the phylum Kiritimatiellaeota.</title>
        <authorList>
            <person name="Zhou L.Y."/>
            <person name="Du Z.J."/>
        </authorList>
    </citation>
    <scope>NUCLEOTIDE SEQUENCE [LARGE SCALE GENOMIC DNA]</scope>
    <source>
        <strain evidence="15 16">S-5007</strain>
    </source>
</reference>
<dbReference type="InterPro" id="IPR051166">
    <property type="entry name" value="Threonine_Synthase"/>
</dbReference>
<keyword evidence="7" id="KW-0791">Threonine biosynthesis</keyword>
<dbReference type="InterPro" id="IPR029144">
    <property type="entry name" value="Thr_synth_N"/>
</dbReference>
<dbReference type="InterPro" id="IPR001926">
    <property type="entry name" value="TrpB-like_PALP"/>
</dbReference>
<name>A0A6P1M281_9BACT</name>
<comment type="cofactor">
    <cofactor evidence="1 12">
        <name>pyridoxal 5'-phosphate</name>
        <dbReference type="ChEBI" id="CHEBI:597326"/>
    </cofactor>
</comment>
<evidence type="ECO:0000256" key="8">
    <source>
        <dbReference type="ARBA" id="ARBA00022898"/>
    </source>
</evidence>
<dbReference type="NCBIfam" id="TIGR00260">
    <property type="entry name" value="thrC"/>
    <property type="match status" value="1"/>
</dbReference>
<evidence type="ECO:0000256" key="2">
    <source>
        <dbReference type="ARBA" id="ARBA00004979"/>
    </source>
</evidence>
<dbReference type="InterPro" id="IPR000634">
    <property type="entry name" value="Ser/Thr_deHydtase_PyrdxlP-BS"/>
</dbReference>
<evidence type="ECO:0000259" key="13">
    <source>
        <dbReference type="Pfam" id="PF00291"/>
    </source>
</evidence>
<accession>A0A6P1M281</accession>
<dbReference type="KEGG" id="taer:GT409_01730"/>
<comment type="pathway">
    <text evidence="2">Amino-acid biosynthesis; L-threonine biosynthesis; L-threonine from L-aspartate: step 5/5.</text>
</comment>
<dbReference type="Gene3D" id="3.40.50.1100">
    <property type="match status" value="2"/>
</dbReference>
<comment type="similarity">
    <text evidence="3">Belongs to the threonine synthase family.</text>
</comment>
<keyword evidence="16" id="KW-1185">Reference proteome</keyword>
<evidence type="ECO:0000256" key="3">
    <source>
        <dbReference type="ARBA" id="ARBA00005517"/>
    </source>
</evidence>
<gene>
    <name evidence="15" type="ORF">GT409_01730</name>
</gene>
<dbReference type="Pfam" id="PF24857">
    <property type="entry name" value="THR4_C"/>
    <property type="match status" value="1"/>
</dbReference>
<feature type="domain" description="Threonine synthase N-terminal" evidence="14">
    <location>
        <begin position="2"/>
        <end position="78"/>
    </location>
</feature>
<proteinExistence type="inferred from homology"/>
<dbReference type="RefSeq" id="WP_160626334.1">
    <property type="nucleotide sequence ID" value="NZ_CP047593.1"/>
</dbReference>
<dbReference type="GO" id="GO:0030170">
    <property type="term" value="F:pyridoxal phosphate binding"/>
    <property type="evidence" value="ECO:0007669"/>
    <property type="project" value="InterPro"/>
</dbReference>
<protein>
    <recommendedName>
        <fullName evidence="5 11">Threonine synthase</fullName>
        <ecNumber evidence="4 11">4.2.3.1</ecNumber>
    </recommendedName>
</protein>
<evidence type="ECO:0000256" key="10">
    <source>
        <dbReference type="ARBA" id="ARBA00049144"/>
    </source>
</evidence>
<dbReference type="PROSITE" id="PS00165">
    <property type="entry name" value="DEHYDRATASE_SER_THR"/>
    <property type="match status" value="1"/>
</dbReference>
<dbReference type="Pfam" id="PF00291">
    <property type="entry name" value="PALP"/>
    <property type="match status" value="1"/>
</dbReference>
<dbReference type="PANTHER" id="PTHR42690">
    <property type="entry name" value="THREONINE SYNTHASE FAMILY MEMBER"/>
    <property type="match status" value="1"/>
</dbReference>
<dbReference type="InterPro" id="IPR037158">
    <property type="entry name" value="Thr_synth_N_sf"/>
</dbReference>
<dbReference type="CDD" id="cd01560">
    <property type="entry name" value="Thr-synth_2"/>
    <property type="match status" value="1"/>
</dbReference>
<dbReference type="Pfam" id="PF14821">
    <property type="entry name" value="Thr_synth_N"/>
    <property type="match status" value="1"/>
</dbReference>
<evidence type="ECO:0000256" key="6">
    <source>
        <dbReference type="ARBA" id="ARBA00022605"/>
    </source>
</evidence>
<evidence type="ECO:0000256" key="9">
    <source>
        <dbReference type="ARBA" id="ARBA00023239"/>
    </source>
</evidence>
<evidence type="ECO:0000313" key="15">
    <source>
        <dbReference type="EMBL" id="QHI68222.1"/>
    </source>
</evidence>
<dbReference type="AlphaFoldDB" id="A0A6P1M281"/>
<evidence type="ECO:0000256" key="1">
    <source>
        <dbReference type="ARBA" id="ARBA00001933"/>
    </source>
</evidence>
<evidence type="ECO:0000259" key="14">
    <source>
        <dbReference type="Pfam" id="PF14821"/>
    </source>
</evidence>
<dbReference type="SUPFAM" id="SSF53686">
    <property type="entry name" value="Tryptophan synthase beta subunit-like PLP-dependent enzymes"/>
    <property type="match status" value="1"/>
</dbReference>